<evidence type="ECO:0000313" key="1">
    <source>
        <dbReference type="EMBL" id="PHQ30452.1"/>
    </source>
</evidence>
<gene>
    <name evidence="1" type="ORF">CJ305_05715</name>
</gene>
<protein>
    <submittedName>
        <fullName evidence="1">Uncharacterized protein</fullName>
    </submittedName>
</protein>
<comment type="caution">
    <text evidence="1">The sequence shown here is derived from an EMBL/GenBank/DDBJ whole genome shotgun (WGS) entry which is preliminary data.</text>
</comment>
<proteinExistence type="predicted"/>
<organism evidence="1 2">
    <name type="scientific">Leeuwenhoekiella nanhaiensis</name>
    <dbReference type="NCBI Taxonomy" id="1655491"/>
    <lineage>
        <taxon>Bacteria</taxon>
        <taxon>Pseudomonadati</taxon>
        <taxon>Bacteroidota</taxon>
        <taxon>Flavobacteriia</taxon>
        <taxon>Flavobacteriales</taxon>
        <taxon>Flavobacteriaceae</taxon>
        <taxon>Leeuwenhoekiella</taxon>
    </lineage>
</organism>
<accession>A0A2G1VUI9</accession>
<name>A0A2G1VUI9_9FLAO</name>
<sequence>MFTDLVLKTFGYTKKSQKLNKILICRYLNVKYYYVQYCKKACFGLKKSGQKKTSRPAEGFELLYTVPHQACLMTRIERMITTCFFIPCKTIY</sequence>
<keyword evidence="2" id="KW-1185">Reference proteome</keyword>
<reference evidence="1 2" key="1">
    <citation type="submission" date="2017-08" db="EMBL/GenBank/DDBJ databases">
        <title>The whole genome shortgun sequences of strain Leeuwenhoekiella nanhaiensis G18 from the South China Sea.</title>
        <authorList>
            <person name="Liu Q."/>
        </authorList>
    </citation>
    <scope>NUCLEOTIDE SEQUENCE [LARGE SCALE GENOMIC DNA]</scope>
    <source>
        <strain evidence="1 2">G18</strain>
    </source>
</reference>
<dbReference type="Proteomes" id="UP000229433">
    <property type="component" value="Unassembled WGS sequence"/>
</dbReference>
<evidence type="ECO:0000313" key="2">
    <source>
        <dbReference type="Proteomes" id="UP000229433"/>
    </source>
</evidence>
<dbReference type="AlphaFoldDB" id="A0A2G1VUI9"/>
<dbReference type="EMBL" id="NQXA01000002">
    <property type="protein sequence ID" value="PHQ30452.1"/>
    <property type="molecule type" value="Genomic_DNA"/>
</dbReference>